<dbReference type="Gene3D" id="3.40.190.10">
    <property type="entry name" value="Periplasmic binding protein-like II"/>
    <property type="match status" value="1"/>
</dbReference>
<dbReference type="InterPro" id="IPR005064">
    <property type="entry name" value="BUG"/>
</dbReference>
<dbReference type="InterPro" id="IPR042100">
    <property type="entry name" value="Bug_dom1"/>
</dbReference>
<accession>A0A346A1T6</accession>
<dbReference type="EMBL" id="CP031417">
    <property type="protein sequence ID" value="AXK83133.1"/>
    <property type="molecule type" value="Genomic_DNA"/>
</dbReference>
<gene>
    <name evidence="3" type="ORF">DW352_23005</name>
</gene>
<protein>
    <submittedName>
        <fullName evidence="3">Tripartite tricarboxylate transporter substrate binding protein</fullName>
    </submittedName>
</protein>
<feature type="signal peptide" evidence="2">
    <location>
        <begin position="1"/>
        <end position="30"/>
    </location>
</feature>
<proteinExistence type="inferred from homology"/>
<dbReference type="Pfam" id="PF03401">
    <property type="entry name" value="TctC"/>
    <property type="match status" value="1"/>
</dbReference>
<dbReference type="Gene3D" id="3.40.190.150">
    <property type="entry name" value="Bordetella uptake gene, domain 1"/>
    <property type="match status" value="1"/>
</dbReference>
<evidence type="ECO:0000256" key="2">
    <source>
        <dbReference type="SAM" id="SignalP"/>
    </source>
</evidence>
<dbReference type="PIRSF" id="PIRSF017082">
    <property type="entry name" value="YflP"/>
    <property type="match status" value="1"/>
</dbReference>
<dbReference type="AlphaFoldDB" id="A0A346A1T6"/>
<dbReference type="SUPFAM" id="SSF53850">
    <property type="entry name" value="Periplasmic binding protein-like II"/>
    <property type="match status" value="1"/>
</dbReference>
<organism evidence="3 4">
    <name type="scientific">Pseudolabrys taiwanensis</name>
    <dbReference type="NCBI Taxonomy" id="331696"/>
    <lineage>
        <taxon>Bacteria</taxon>
        <taxon>Pseudomonadati</taxon>
        <taxon>Pseudomonadota</taxon>
        <taxon>Alphaproteobacteria</taxon>
        <taxon>Hyphomicrobiales</taxon>
        <taxon>Xanthobacteraceae</taxon>
        <taxon>Pseudolabrys</taxon>
    </lineage>
</organism>
<evidence type="ECO:0000313" key="3">
    <source>
        <dbReference type="EMBL" id="AXK83133.1"/>
    </source>
</evidence>
<sequence>MKSTIMSARGALAAFALSFATLLSIHVARAETYPSRTITLVVPYSAGTGIDIAARLLADKMQQRLKQPVIVENRVGAAGNLGSAFVAKAKPDGYTLLLVANTLAMSPSLYDLSYDPLTNLTPVGMLLRGALVLVVNRDVKATSTAELIALAKSAPGTLNYGSPGTGTPQHLAMELLKSATGINVVHIPYKGAADALLGTIRGENSMAFVPVQSALPNLGDGRIRALGISSPVSAPQLANVPTIAAQIHDPKFDVDLWYGLFAPADTPPNIVRALGAELNAYAAAPDVKERLAALALVPSVSSPGELEHTLKSDIVRWGQLIKTAGIARQ</sequence>
<feature type="chain" id="PRO_5016865386" evidence="2">
    <location>
        <begin position="31"/>
        <end position="329"/>
    </location>
</feature>
<evidence type="ECO:0000256" key="1">
    <source>
        <dbReference type="ARBA" id="ARBA00006987"/>
    </source>
</evidence>
<dbReference type="RefSeq" id="WP_115693512.1">
    <property type="nucleotide sequence ID" value="NZ_CP031417.1"/>
</dbReference>
<reference evidence="3 4" key="1">
    <citation type="submission" date="2018-07" db="EMBL/GenBank/DDBJ databases">
        <authorList>
            <person name="Quirk P.G."/>
            <person name="Krulwich T.A."/>
        </authorList>
    </citation>
    <scope>NUCLEOTIDE SEQUENCE [LARGE SCALE GENOMIC DNA]</scope>
    <source>
        <strain evidence="3 4">CC-BB4</strain>
    </source>
</reference>
<dbReference type="KEGG" id="ptaw:DW352_23005"/>
<dbReference type="PANTHER" id="PTHR42928:SF5">
    <property type="entry name" value="BLR1237 PROTEIN"/>
    <property type="match status" value="1"/>
</dbReference>
<name>A0A346A1T6_9HYPH</name>
<evidence type="ECO:0000313" key="4">
    <source>
        <dbReference type="Proteomes" id="UP000254889"/>
    </source>
</evidence>
<keyword evidence="2" id="KW-0732">Signal</keyword>
<dbReference type="CDD" id="cd13578">
    <property type="entry name" value="PBP2_Bug27"/>
    <property type="match status" value="1"/>
</dbReference>
<keyword evidence="4" id="KW-1185">Reference proteome</keyword>
<dbReference type="Proteomes" id="UP000254889">
    <property type="component" value="Chromosome"/>
</dbReference>
<comment type="similarity">
    <text evidence="1">Belongs to the UPF0065 (bug) family.</text>
</comment>
<dbReference type="OrthoDB" id="9780943at2"/>
<dbReference type="PANTHER" id="PTHR42928">
    <property type="entry name" value="TRICARBOXYLATE-BINDING PROTEIN"/>
    <property type="match status" value="1"/>
</dbReference>